<evidence type="ECO:0000259" key="1">
    <source>
        <dbReference type="Pfam" id="PF01266"/>
    </source>
</evidence>
<dbReference type="Gene3D" id="3.30.9.10">
    <property type="entry name" value="D-Amino Acid Oxidase, subunit A, domain 2"/>
    <property type="match status" value="1"/>
</dbReference>
<feature type="domain" description="FAD dependent oxidoreductase" evidence="1">
    <location>
        <begin position="36"/>
        <end position="390"/>
    </location>
</feature>
<proteinExistence type="predicted"/>
<dbReference type="PANTHER" id="PTHR13847">
    <property type="entry name" value="SARCOSINE DEHYDROGENASE-RELATED"/>
    <property type="match status" value="1"/>
</dbReference>
<gene>
    <name evidence="2" type="ORF">ISU10_07160</name>
</gene>
<dbReference type="Proteomes" id="UP000660668">
    <property type="component" value="Unassembled WGS sequence"/>
</dbReference>
<name>A0A930VMG4_9ACTN</name>
<dbReference type="Gene3D" id="3.50.50.60">
    <property type="entry name" value="FAD/NAD(P)-binding domain"/>
    <property type="match status" value="1"/>
</dbReference>
<dbReference type="Pfam" id="PF01266">
    <property type="entry name" value="DAO"/>
    <property type="match status" value="1"/>
</dbReference>
<protein>
    <submittedName>
        <fullName evidence="2">FAD-dependent oxidoreductase</fullName>
    </submittedName>
</protein>
<reference evidence="2" key="1">
    <citation type="submission" date="2020-11" db="EMBL/GenBank/DDBJ databases">
        <title>Nocardioides cynanchi sp. nov., isolated from soil of rhizosphere of Cynanchum wilfordii.</title>
        <authorList>
            <person name="Lee J.-S."/>
            <person name="Suh M.K."/>
            <person name="Kim J.-S."/>
        </authorList>
    </citation>
    <scope>NUCLEOTIDE SEQUENCE</scope>
    <source>
        <strain evidence="2">KCTC 19276</strain>
    </source>
</reference>
<accession>A0A930VMG4</accession>
<dbReference type="GO" id="GO:0005737">
    <property type="term" value="C:cytoplasm"/>
    <property type="evidence" value="ECO:0007669"/>
    <property type="project" value="TreeGrafter"/>
</dbReference>
<dbReference type="RefSeq" id="WP_194695689.1">
    <property type="nucleotide sequence ID" value="NZ_JADKPO010000007.1"/>
</dbReference>
<sequence>MTGHPALADAAPVPAWLDSPLRPVARPALSADTAADLVVVGGGYSGLWTAVLAKERNPAREVILLEGQRIGWAASGRNGGFCSASLTHGKDNGAQRFPAEIDTLERLGRQNLTELESAIGRYGIACDFELTGGLSVATEPHQVDWLREAADEGDGEFLDQDAIRAQVASPTYLAGLWERDNNALLDPAKLAWGLAETAERLGVRVHESTRVTDLAGDAEGMAVRTASGHTVRASRVALGTNAFPSLVRRVRWHTVPVYDYALMTEPLSAEQLASVGWRHRQGIDDSGNQFHYYRLTADNRILWGGYDAIYHFGRKIDDRLDQRPATFDLLARQFFETFPQLEGLRFTHQWGGAIDTCTRFFAFFGTAYAGRAAYALGYTGLGVGATRFGANVMLDLLDGLDTERTRLQMVRSKPLPFPPEPLAFAGVQLTRWSLAAADRKGGRRNVWLRSLDRMGLGFDS</sequence>
<comment type="caution">
    <text evidence="2">The sequence shown here is derived from an EMBL/GenBank/DDBJ whole genome shotgun (WGS) entry which is preliminary data.</text>
</comment>
<dbReference type="SUPFAM" id="SSF51905">
    <property type="entry name" value="FAD/NAD(P)-binding domain"/>
    <property type="match status" value="1"/>
</dbReference>
<evidence type="ECO:0000313" key="3">
    <source>
        <dbReference type="Proteomes" id="UP000660668"/>
    </source>
</evidence>
<organism evidence="2 3">
    <name type="scientific">Nocardioides agariphilus</name>
    <dbReference type="NCBI Taxonomy" id="433664"/>
    <lineage>
        <taxon>Bacteria</taxon>
        <taxon>Bacillati</taxon>
        <taxon>Actinomycetota</taxon>
        <taxon>Actinomycetes</taxon>
        <taxon>Propionibacteriales</taxon>
        <taxon>Nocardioidaceae</taxon>
        <taxon>Nocardioides</taxon>
    </lineage>
</organism>
<dbReference type="PANTHER" id="PTHR13847:SF281">
    <property type="entry name" value="FAD DEPENDENT OXIDOREDUCTASE DOMAIN-CONTAINING PROTEIN"/>
    <property type="match status" value="1"/>
</dbReference>
<dbReference type="EMBL" id="JADKPO010000007">
    <property type="protein sequence ID" value="MBF4767543.1"/>
    <property type="molecule type" value="Genomic_DNA"/>
</dbReference>
<dbReference type="AlphaFoldDB" id="A0A930VMG4"/>
<dbReference type="InterPro" id="IPR036188">
    <property type="entry name" value="FAD/NAD-bd_sf"/>
</dbReference>
<dbReference type="InterPro" id="IPR006076">
    <property type="entry name" value="FAD-dep_OxRdtase"/>
</dbReference>
<evidence type="ECO:0000313" key="2">
    <source>
        <dbReference type="EMBL" id="MBF4767543.1"/>
    </source>
</evidence>
<keyword evidence="3" id="KW-1185">Reference proteome</keyword>